<reference evidence="3" key="1">
    <citation type="journal article" date="2019" name="Nat. Commun.">
        <title>The genome of broomcorn millet.</title>
        <authorList>
            <person name="Zou C."/>
            <person name="Miki D."/>
            <person name="Li D."/>
            <person name="Tang Q."/>
            <person name="Xiao L."/>
            <person name="Rajput S."/>
            <person name="Deng P."/>
            <person name="Jia W."/>
            <person name="Huang R."/>
            <person name="Zhang M."/>
            <person name="Sun Y."/>
            <person name="Hu J."/>
            <person name="Fu X."/>
            <person name="Schnable P.S."/>
            <person name="Li F."/>
            <person name="Zhang H."/>
            <person name="Feng B."/>
            <person name="Zhu X."/>
            <person name="Liu R."/>
            <person name="Schnable J.C."/>
            <person name="Zhu J.-K."/>
            <person name="Zhang H."/>
        </authorList>
    </citation>
    <scope>NUCLEOTIDE SEQUENCE [LARGE SCALE GENOMIC DNA]</scope>
</reference>
<feature type="domain" description="MATH" evidence="1">
    <location>
        <begin position="20"/>
        <end position="145"/>
    </location>
</feature>
<dbReference type="Pfam" id="PF22486">
    <property type="entry name" value="MATH_2"/>
    <property type="match status" value="1"/>
</dbReference>
<dbReference type="Gene3D" id="2.60.210.10">
    <property type="entry name" value="Apoptosis, Tumor Necrosis Factor Receptor Associated Protein 2, Chain A"/>
    <property type="match status" value="1"/>
</dbReference>
<dbReference type="PANTHER" id="PTHR26379">
    <property type="entry name" value="BTB/POZ AND MATH DOMAIN-CONTAINING PROTEIN 1"/>
    <property type="match status" value="1"/>
</dbReference>
<sequence>MDVALVPEEVASTCHIEASSGSHVFKIAGYSLTQGMGVGRCLQSSAFTVAGHDWAVVFYPDGHGINESADHVSVFVTLLSDTASPEDKDVSTGGAVRTYIDFGLVDQRRSPPVIKKESRLSYSFASQGASAGYAREGEVAGTVAAAPQASVLTSAYRHVTTRTWPALRQRFGTPEGLAFLLELLLKCLMVYVNGRLRQEEDDDDCRRKARCRCRSKCGRCCCKV</sequence>
<dbReference type="CDD" id="cd00121">
    <property type="entry name" value="MATH"/>
    <property type="match status" value="1"/>
</dbReference>
<gene>
    <name evidence="2" type="ORF">C2845_PM07G31940</name>
</gene>
<name>A0A3L6SSW3_PANMI</name>
<dbReference type="AlphaFoldDB" id="A0A3L6SSW3"/>
<dbReference type="PROSITE" id="PS50144">
    <property type="entry name" value="MATH"/>
    <property type="match status" value="1"/>
</dbReference>
<evidence type="ECO:0000259" key="1">
    <source>
        <dbReference type="PROSITE" id="PS50144"/>
    </source>
</evidence>
<dbReference type="InterPro" id="IPR008974">
    <property type="entry name" value="TRAF-like"/>
</dbReference>
<comment type="caution">
    <text evidence="2">The sequence shown here is derived from an EMBL/GenBank/DDBJ whole genome shotgun (WGS) entry which is preliminary data.</text>
</comment>
<evidence type="ECO:0000313" key="3">
    <source>
        <dbReference type="Proteomes" id="UP000275267"/>
    </source>
</evidence>
<dbReference type="STRING" id="4540.A0A3L6SSW3"/>
<dbReference type="PANTHER" id="PTHR26379:SF187">
    <property type="entry name" value="OS07G0655300 PROTEIN"/>
    <property type="match status" value="1"/>
</dbReference>
<dbReference type="InterPro" id="IPR002083">
    <property type="entry name" value="MATH/TRAF_dom"/>
</dbReference>
<dbReference type="GO" id="GO:0016567">
    <property type="term" value="P:protein ubiquitination"/>
    <property type="evidence" value="ECO:0007669"/>
    <property type="project" value="InterPro"/>
</dbReference>
<keyword evidence="3" id="KW-1185">Reference proteome</keyword>
<protein>
    <submittedName>
        <fullName evidence="2">BTB/POZ and MATH domain-containing protein 1-like</fullName>
    </submittedName>
</protein>
<evidence type="ECO:0000313" key="2">
    <source>
        <dbReference type="EMBL" id="RLN25115.1"/>
    </source>
</evidence>
<dbReference type="Proteomes" id="UP000275267">
    <property type="component" value="Unassembled WGS sequence"/>
</dbReference>
<dbReference type="SUPFAM" id="SSF49599">
    <property type="entry name" value="TRAF domain-like"/>
    <property type="match status" value="1"/>
</dbReference>
<proteinExistence type="predicted"/>
<dbReference type="InterPro" id="IPR045005">
    <property type="entry name" value="BPM1-6"/>
</dbReference>
<dbReference type="OrthoDB" id="686301at2759"/>
<accession>A0A3L6SSW3</accession>
<dbReference type="EMBL" id="PQIB02000004">
    <property type="protein sequence ID" value="RLN25115.1"/>
    <property type="molecule type" value="Genomic_DNA"/>
</dbReference>
<organism evidence="2 3">
    <name type="scientific">Panicum miliaceum</name>
    <name type="common">Proso millet</name>
    <name type="synonym">Broomcorn millet</name>
    <dbReference type="NCBI Taxonomy" id="4540"/>
    <lineage>
        <taxon>Eukaryota</taxon>
        <taxon>Viridiplantae</taxon>
        <taxon>Streptophyta</taxon>
        <taxon>Embryophyta</taxon>
        <taxon>Tracheophyta</taxon>
        <taxon>Spermatophyta</taxon>
        <taxon>Magnoliopsida</taxon>
        <taxon>Liliopsida</taxon>
        <taxon>Poales</taxon>
        <taxon>Poaceae</taxon>
        <taxon>PACMAD clade</taxon>
        <taxon>Panicoideae</taxon>
        <taxon>Panicodae</taxon>
        <taxon>Paniceae</taxon>
        <taxon>Panicinae</taxon>
        <taxon>Panicum</taxon>
        <taxon>Panicum sect. Panicum</taxon>
    </lineage>
</organism>